<dbReference type="SUPFAM" id="SSF90123">
    <property type="entry name" value="ABC transporter transmembrane region"/>
    <property type="match status" value="1"/>
</dbReference>
<feature type="compositionally biased region" description="Basic and acidic residues" evidence="12">
    <location>
        <begin position="952"/>
        <end position="961"/>
    </location>
</feature>
<evidence type="ECO:0000256" key="7">
    <source>
        <dbReference type="ARBA" id="ARBA00022741"/>
    </source>
</evidence>
<evidence type="ECO:0000256" key="13">
    <source>
        <dbReference type="SAM" id="Phobius"/>
    </source>
</evidence>
<evidence type="ECO:0000256" key="11">
    <source>
        <dbReference type="ARBA" id="ARBA00023136"/>
    </source>
</evidence>
<evidence type="ECO:0000313" key="17">
    <source>
        <dbReference type="Proteomes" id="UP001165063"/>
    </source>
</evidence>
<accession>A0A9W7DFD8</accession>
<name>A0A9W7DFD8_AMBMO</name>
<dbReference type="GO" id="GO:0005524">
    <property type="term" value="F:ATP binding"/>
    <property type="evidence" value="ECO:0007669"/>
    <property type="project" value="UniProtKB-KW"/>
</dbReference>
<dbReference type="EMBL" id="BSXU01001210">
    <property type="protein sequence ID" value="GMG24997.1"/>
    <property type="molecule type" value="Genomic_DNA"/>
</dbReference>
<keyword evidence="5 13" id="KW-0812">Transmembrane</keyword>
<feature type="transmembrane region" description="Helical" evidence="13">
    <location>
        <begin position="600"/>
        <end position="626"/>
    </location>
</feature>
<dbReference type="InterPro" id="IPR027417">
    <property type="entry name" value="P-loop_NTPase"/>
</dbReference>
<evidence type="ECO:0000256" key="5">
    <source>
        <dbReference type="ARBA" id="ARBA00022692"/>
    </source>
</evidence>
<evidence type="ECO:0000256" key="9">
    <source>
        <dbReference type="ARBA" id="ARBA00022967"/>
    </source>
</evidence>
<dbReference type="PROSITE" id="PS00211">
    <property type="entry name" value="ABC_TRANSPORTER_1"/>
    <property type="match status" value="1"/>
</dbReference>
<feature type="transmembrane region" description="Helical" evidence="13">
    <location>
        <begin position="562"/>
        <end position="580"/>
    </location>
</feature>
<proteinExistence type="inferred from homology"/>
<dbReference type="GO" id="GO:0016887">
    <property type="term" value="F:ATP hydrolysis activity"/>
    <property type="evidence" value="ECO:0007669"/>
    <property type="project" value="InterPro"/>
</dbReference>
<organism evidence="16 17">
    <name type="scientific">Ambrosiozyma monospora</name>
    <name type="common">Yeast</name>
    <name type="synonym">Endomycopsis monosporus</name>
    <dbReference type="NCBI Taxonomy" id="43982"/>
    <lineage>
        <taxon>Eukaryota</taxon>
        <taxon>Fungi</taxon>
        <taxon>Dikarya</taxon>
        <taxon>Ascomycota</taxon>
        <taxon>Saccharomycotina</taxon>
        <taxon>Pichiomycetes</taxon>
        <taxon>Pichiales</taxon>
        <taxon>Pichiaceae</taxon>
        <taxon>Ambrosiozyma</taxon>
    </lineage>
</organism>
<feature type="transmembrane region" description="Helical" evidence="13">
    <location>
        <begin position="383"/>
        <end position="404"/>
    </location>
</feature>
<evidence type="ECO:0000256" key="6">
    <source>
        <dbReference type="ARBA" id="ARBA00022737"/>
    </source>
</evidence>
<dbReference type="PROSITE" id="PS50893">
    <property type="entry name" value="ABC_TRANSPORTER_2"/>
    <property type="match status" value="1"/>
</dbReference>
<keyword evidence="9" id="KW-1278">Translocase</keyword>
<dbReference type="Pfam" id="PF00664">
    <property type="entry name" value="ABC_membrane"/>
    <property type="match status" value="1"/>
</dbReference>
<feature type="transmembrane region" description="Helical" evidence="13">
    <location>
        <begin position="228"/>
        <end position="246"/>
    </location>
</feature>
<feature type="transmembrane region" description="Helical" evidence="13">
    <location>
        <begin position="171"/>
        <end position="190"/>
    </location>
</feature>
<evidence type="ECO:0000256" key="3">
    <source>
        <dbReference type="ARBA" id="ARBA00022448"/>
    </source>
</evidence>
<comment type="subcellular location">
    <subcellularLocation>
        <location evidence="1">Vacuole membrane</location>
        <topology evidence="1">Multi-pass membrane protein</topology>
    </subcellularLocation>
</comment>
<evidence type="ECO:0000256" key="8">
    <source>
        <dbReference type="ARBA" id="ARBA00022840"/>
    </source>
</evidence>
<keyword evidence="3" id="KW-0813">Transport</keyword>
<dbReference type="FunFam" id="1.20.1560.10:FF:000020">
    <property type="entry name" value="ABC metal ion transporter"/>
    <property type="match status" value="1"/>
</dbReference>
<dbReference type="SUPFAM" id="SSF52540">
    <property type="entry name" value="P-loop containing nucleoside triphosphate hydrolases"/>
    <property type="match status" value="1"/>
</dbReference>
<evidence type="ECO:0000259" key="15">
    <source>
        <dbReference type="PROSITE" id="PS50929"/>
    </source>
</evidence>
<evidence type="ECO:0000256" key="10">
    <source>
        <dbReference type="ARBA" id="ARBA00022989"/>
    </source>
</evidence>
<dbReference type="PROSITE" id="PS50929">
    <property type="entry name" value="ABC_TM1F"/>
    <property type="match status" value="1"/>
</dbReference>
<evidence type="ECO:0000256" key="12">
    <source>
        <dbReference type="SAM" id="MobiDB-lite"/>
    </source>
</evidence>
<keyword evidence="7" id="KW-0547">Nucleotide-binding</keyword>
<evidence type="ECO:0000256" key="1">
    <source>
        <dbReference type="ARBA" id="ARBA00004128"/>
    </source>
</evidence>
<dbReference type="OrthoDB" id="6500128at2759"/>
<dbReference type="InterPro" id="IPR017871">
    <property type="entry name" value="ABC_transporter-like_CS"/>
</dbReference>
<keyword evidence="17" id="KW-1185">Reference proteome</keyword>
<evidence type="ECO:0000259" key="14">
    <source>
        <dbReference type="PROSITE" id="PS50893"/>
    </source>
</evidence>
<dbReference type="InterPro" id="IPR036640">
    <property type="entry name" value="ABC1_TM_sf"/>
</dbReference>
<dbReference type="Pfam" id="PF00005">
    <property type="entry name" value="ABC_tran"/>
    <property type="match status" value="1"/>
</dbReference>
<dbReference type="SMART" id="SM00382">
    <property type="entry name" value="AAA"/>
    <property type="match status" value="1"/>
</dbReference>
<dbReference type="InterPro" id="IPR011527">
    <property type="entry name" value="ABC1_TM_dom"/>
</dbReference>
<feature type="domain" description="ABC transmembrane type-1" evidence="15">
    <location>
        <begin position="341"/>
        <end position="627"/>
    </location>
</feature>
<dbReference type="PANTHER" id="PTHR24223">
    <property type="entry name" value="ATP-BINDING CASSETTE SUB-FAMILY C"/>
    <property type="match status" value="1"/>
</dbReference>
<dbReference type="CDD" id="cd18595">
    <property type="entry name" value="ABC_6TM_MRP1_2_3_6_D1_like"/>
    <property type="match status" value="1"/>
</dbReference>
<feature type="compositionally biased region" description="Basic and acidic residues" evidence="12">
    <location>
        <begin position="926"/>
        <end position="939"/>
    </location>
</feature>
<dbReference type="Proteomes" id="UP001165063">
    <property type="component" value="Unassembled WGS sequence"/>
</dbReference>
<dbReference type="InterPro" id="IPR003439">
    <property type="entry name" value="ABC_transporter-like_ATP-bd"/>
</dbReference>
<comment type="caution">
    <text evidence="16">The sequence shown here is derived from an EMBL/GenBank/DDBJ whole genome shotgun (WGS) entry which is preliminary data.</text>
</comment>
<reference evidence="16" key="1">
    <citation type="submission" date="2023-04" db="EMBL/GenBank/DDBJ databases">
        <title>Ambrosiozyma monospora NBRC 1965.</title>
        <authorList>
            <person name="Ichikawa N."/>
            <person name="Sato H."/>
            <person name="Tonouchi N."/>
        </authorList>
    </citation>
    <scope>NUCLEOTIDE SEQUENCE</scope>
    <source>
        <strain evidence="16">NBRC 1965</strain>
    </source>
</reference>
<evidence type="ECO:0000256" key="4">
    <source>
        <dbReference type="ARBA" id="ARBA00022554"/>
    </source>
</evidence>
<feature type="compositionally biased region" description="Polar residues" evidence="12">
    <location>
        <begin position="905"/>
        <end position="923"/>
    </location>
</feature>
<dbReference type="FunFam" id="3.40.50.300:FF:000450">
    <property type="entry name" value="ABC transporter C family member 2"/>
    <property type="match status" value="1"/>
</dbReference>
<feature type="compositionally biased region" description="Acidic residues" evidence="12">
    <location>
        <begin position="940"/>
        <end position="951"/>
    </location>
</feature>
<sequence length="1039" mass="116979">MSDYIISGDLVPEDYAGGPSFGIWSYLSPFNHDNQLDVANAFETINLFKRSSVSQYSSSPRTLNSSIPASYTCGCYDREGYALISPLSDPSPCFINGVLVNLLSLYLLVFATFEIYKLRKQKNIKAKTTFWFGIKLGLLALQLVFQLGLVFATKKSFYSVPEVSYFNDIKYWSAVGNFIVIFPALLLSYIENYKSFVSSSVLIIYWVFSTIVGGFRIINLSIRDSIPSVLHFTILTTVNALLITVLEISTGPQLIPDPTVKYNIYDYSNIFKKVTFSWLTPLMEKGYSKFLDQRDLPPLPNSLGSEYLSDQLEQQWNKELRFKSKPSLGWSLSKAFGGPFVVAGFFKFIQDCIAFIQPQLLKYLIRFVNEYAKDKTIPLTRGFMIVIAMFGLSIVQTASLHQYFERAFNTGIKMRSSLTSLIYQKSLVLSVESKQKKSSGDIVNLMSVDAQRLQDLCQNLNIIWSGPFQITLCLISLYNLLGNAMWIGVIILVVTVPLNTSIFRKQKQLQKKQMVVKDERTSIISEILNNIKSLKLYAWEKPYKDHLVDVRNNKELKNLKTLGLYQACFQFIFNAAPYFVSTSTFAMFIIYTKIPLTTDIVFTALSLFNLLGFPLAVFPWTVGNIIEAQVSLKRLTDFLTGDELEDDAINRLPSAKKIGDEAVKIENADFLWTREPYKVALTRVNYVARKGELNCILGRVGAGKSAILQALLGDLHKTNGLVFLHGQVAYVPQVAWIMNGTIKENILFGCKFDPVFYEQTIKACALTPDLKVLPNGDSTQVGEKGISLSGGQKARLSLARAVYARADVYILDDILSAVDEHVGKHLINNVLGPDGLLSTRCRVLATNNLNVLRYSNHITMVDGGRIVEEGSYDEITSSKKDTRLSSLIAEFGKKKQKSDKEEVTETSYESGPSEDTSSSNLSLTEEDLKLSEKDSKAEMEDYEQAEIEKEEDQLKAGRDEKHEQGKVSNDIYRLYAKACGVKHVILFLFVIVCTMGTAVLSNIWLKHWSEINSDANANPHPWKYLVDLNTCIKLCWILF</sequence>
<dbReference type="GO" id="GO:0140359">
    <property type="term" value="F:ABC-type transporter activity"/>
    <property type="evidence" value="ECO:0007669"/>
    <property type="project" value="InterPro"/>
</dbReference>
<dbReference type="Gene3D" id="1.20.1560.10">
    <property type="entry name" value="ABC transporter type 1, transmembrane domain"/>
    <property type="match status" value="1"/>
</dbReference>
<dbReference type="CDD" id="cd03250">
    <property type="entry name" value="ABCC_MRP_domain1"/>
    <property type="match status" value="1"/>
</dbReference>
<keyword evidence="11 13" id="KW-0472">Membrane</keyword>
<dbReference type="InterPro" id="IPR050173">
    <property type="entry name" value="ABC_transporter_C-like"/>
</dbReference>
<dbReference type="Gene3D" id="3.40.50.300">
    <property type="entry name" value="P-loop containing nucleotide triphosphate hydrolases"/>
    <property type="match status" value="1"/>
</dbReference>
<keyword evidence="4" id="KW-0926">Vacuole</keyword>
<feature type="transmembrane region" description="Helical" evidence="13">
    <location>
        <begin position="984"/>
        <end position="1005"/>
    </location>
</feature>
<dbReference type="InterPro" id="IPR056227">
    <property type="entry name" value="TMD0_ABC"/>
</dbReference>
<keyword evidence="8" id="KW-0067">ATP-binding</keyword>
<protein>
    <submittedName>
        <fullName evidence="16">Unnamed protein product</fullName>
    </submittedName>
</protein>
<feature type="transmembrane region" description="Helical" evidence="13">
    <location>
        <begin position="202"/>
        <end position="222"/>
    </location>
</feature>
<keyword evidence="6" id="KW-0677">Repeat</keyword>
<evidence type="ECO:0000313" key="16">
    <source>
        <dbReference type="EMBL" id="GMG24997.1"/>
    </source>
</evidence>
<feature type="transmembrane region" description="Helical" evidence="13">
    <location>
        <begin position="128"/>
        <end position="151"/>
    </location>
</feature>
<keyword evidence="10 13" id="KW-1133">Transmembrane helix</keyword>
<dbReference type="AlphaFoldDB" id="A0A9W7DFD8"/>
<gene>
    <name evidence="16" type="ORF">Amon01_000303500</name>
</gene>
<feature type="transmembrane region" description="Helical" evidence="13">
    <location>
        <begin position="484"/>
        <end position="503"/>
    </location>
</feature>
<dbReference type="InterPro" id="IPR003593">
    <property type="entry name" value="AAA+_ATPase"/>
</dbReference>
<feature type="domain" description="ABC transporter" evidence="14">
    <location>
        <begin position="663"/>
        <end position="888"/>
    </location>
</feature>
<dbReference type="PANTHER" id="PTHR24223:SF443">
    <property type="entry name" value="MULTIDRUG-RESISTANCE LIKE PROTEIN 1, ISOFORM I"/>
    <property type="match status" value="1"/>
</dbReference>
<feature type="region of interest" description="Disordered" evidence="12">
    <location>
        <begin position="898"/>
        <end position="961"/>
    </location>
</feature>
<evidence type="ECO:0000256" key="2">
    <source>
        <dbReference type="ARBA" id="ARBA00009726"/>
    </source>
</evidence>
<dbReference type="Pfam" id="PF24357">
    <property type="entry name" value="TMD0_ABC"/>
    <property type="match status" value="1"/>
</dbReference>
<dbReference type="GO" id="GO:0000329">
    <property type="term" value="C:fungal-type vacuole membrane"/>
    <property type="evidence" value="ECO:0007669"/>
    <property type="project" value="UniProtKB-ARBA"/>
</dbReference>
<comment type="similarity">
    <text evidence="2">Belongs to the ABC transporter superfamily. ABCC family. Conjugate transporter (TC 3.A.1.208) subfamily.</text>
</comment>
<feature type="transmembrane region" description="Helical" evidence="13">
    <location>
        <begin position="94"/>
        <end position="116"/>
    </location>
</feature>